<dbReference type="EMBL" id="GG662845">
    <property type="protein sequence ID" value="EAR87774.2"/>
    <property type="molecule type" value="Genomic_DNA"/>
</dbReference>
<dbReference type="Proteomes" id="UP000009168">
    <property type="component" value="Unassembled WGS sequence"/>
</dbReference>
<name>Q22SJ8_TETTS</name>
<dbReference type="KEGG" id="tet:TTHERM_00001390"/>
<accession>Q22SJ8</accession>
<sequence length="52" mass="6019">MLFDIKKIIDLKDSSDESGNKEIDSQNNENVEKEDNEEDIGQQSNKQYSKNN</sequence>
<feature type="compositionally biased region" description="Basic and acidic residues" evidence="1">
    <location>
        <begin position="1"/>
        <end position="24"/>
    </location>
</feature>
<dbReference type="HOGENOM" id="CLU_2473935_0_0_1"/>
<evidence type="ECO:0000313" key="2">
    <source>
        <dbReference type="EMBL" id="EAR87774.2"/>
    </source>
</evidence>
<dbReference type="RefSeq" id="XP_001008019.2">
    <property type="nucleotide sequence ID" value="XM_001008019.2"/>
</dbReference>
<reference evidence="3" key="1">
    <citation type="journal article" date="2006" name="PLoS Biol.">
        <title>Macronuclear genome sequence of the ciliate Tetrahymena thermophila, a model eukaryote.</title>
        <authorList>
            <person name="Eisen J.A."/>
            <person name="Coyne R.S."/>
            <person name="Wu M."/>
            <person name="Wu D."/>
            <person name="Thiagarajan M."/>
            <person name="Wortman J.R."/>
            <person name="Badger J.H."/>
            <person name="Ren Q."/>
            <person name="Amedeo P."/>
            <person name="Jones K.M."/>
            <person name="Tallon L.J."/>
            <person name="Delcher A.L."/>
            <person name="Salzberg S.L."/>
            <person name="Silva J.C."/>
            <person name="Haas B.J."/>
            <person name="Majoros W.H."/>
            <person name="Farzad M."/>
            <person name="Carlton J.M."/>
            <person name="Smith R.K. Jr."/>
            <person name="Garg J."/>
            <person name="Pearlman R.E."/>
            <person name="Karrer K.M."/>
            <person name="Sun L."/>
            <person name="Manning G."/>
            <person name="Elde N.C."/>
            <person name="Turkewitz A.P."/>
            <person name="Asai D.J."/>
            <person name="Wilkes D.E."/>
            <person name="Wang Y."/>
            <person name="Cai H."/>
            <person name="Collins K."/>
            <person name="Stewart B.A."/>
            <person name="Lee S.R."/>
            <person name="Wilamowska K."/>
            <person name="Weinberg Z."/>
            <person name="Ruzzo W.L."/>
            <person name="Wloga D."/>
            <person name="Gaertig J."/>
            <person name="Frankel J."/>
            <person name="Tsao C.-C."/>
            <person name="Gorovsky M.A."/>
            <person name="Keeling P.J."/>
            <person name="Waller R.F."/>
            <person name="Patron N.J."/>
            <person name="Cherry J.M."/>
            <person name="Stover N.A."/>
            <person name="Krieger C.J."/>
            <person name="del Toro C."/>
            <person name="Ryder H.F."/>
            <person name="Williamson S.C."/>
            <person name="Barbeau R.A."/>
            <person name="Hamilton E.P."/>
            <person name="Orias E."/>
        </authorList>
    </citation>
    <scope>NUCLEOTIDE SEQUENCE [LARGE SCALE GENOMIC DNA]</scope>
    <source>
        <strain evidence="3">SB210</strain>
    </source>
</reference>
<protein>
    <submittedName>
        <fullName evidence="2">Uncharacterized protein</fullName>
    </submittedName>
</protein>
<dbReference type="GeneID" id="7832368"/>
<proteinExistence type="predicted"/>
<dbReference type="InParanoid" id="Q22SJ8"/>
<evidence type="ECO:0000313" key="3">
    <source>
        <dbReference type="Proteomes" id="UP000009168"/>
    </source>
</evidence>
<gene>
    <name evidence="2" type="ORF">TTHERM_00001390</name>
</gene>
<organism evidence="2 3">
    <name type="scientific">Tetrahymena thermophila (strain SB210)</name>
    <dbReference type="NCBI Taxonomy" id="312017"/>
    <lineage>
        <taxon>Eukaryota</taxon>
        <taxon>Sar</taxon>
        <taxon>Alveolata</taxon>
        <taxon>Ciliophora</taxon>
        <taxon>Intramacronucleata</taxon>
        <taxon>Oligohymenophorea</taxon>
        <taxon>Hymenostomatida</taxon>
        <taxon>Tetrahymenina</taxon>
        <taxon>Tetrahymenidae</taxon>
        <taxon>Tetrahymena</taxon>
    </lineage>
</organism>
<feature type="region of interest" description="Disordered" evidence="1">
    <location>
        <begin position="1"/>
        <end position="52"/>
    </location>
</feature>
<dbReference type="AlphaFoldDB" id="Q22SJ8"/>
<keyword evidence="3" id="KW-1185">Reference proteome</keyword>
<feature type="compositionally biased region" description="Polar residues" evidence="1">
    <location>
        <begin position="41"/>
        <end position="52"/>
    </location>
</feature>
<evidence type="ECO:0000256" key="1">
    <source>
        <dbReference type="SAM" id="MobiDB-lite"/>
    </source>
</evidence>